<keyword evidence="4" id="KW-0812">Transmembrane</keyword>
<dbReference type="AlphaFoldDB" id="A0A644V956"/>
<dbReference type="GO" id="GO:1990281">
    <property type="term" value="C:efflux pump complex"/>
    <property type="evidence" value="ECO:0007669"/>
    <property type="project" value="TreeGrafter"/>
</dbReference>
<dbReference type="EMBL" id="VSSQ01000244">
    <property type="protein sequence ID" value="MPL87747.1"/>
    <property type="molecule type" value="Genomic_DNA"/>
</dbReference>
<comment type="caution">
    <text evidence="8">The sequence shown here is derived from an EMBL/GenBank/DDBJ whole genome shotgun (WGS) entry which is preliminary data.</text>
</comment>
<evidence type="ECO:0000256" key="1">
    <source>
        <dbReference type="ARBA" id="ARBA00004442"/>
    </source>
</evidence>
<comment type="subcellular location">
    <subcellularLocation>
        <location evidence="1">Cell outer membrane</location>
    </subcellularLocation>
</comment>
<dbReference type="Pfam" id="PF02321">
    <property type="entry name" value="OEP"/>
    <property type="match status" value="1"/>
</dbReference>
<organism evidence="8">
    <name type="scientific">bioreactor metagenome</name>
    <dbReference type="NCBI Taxonomy" id="1076179"/>
    <lineage>
        <taxon>unclassified sequences</taxon>
        <taxon>metagenomes</taxon>
        <taxon>ecological metagenomes</taxon>
    </lineage>
</organism>
<accession>A0A644V956</accession>
<dbReference type="PANTHER" id="PTHR30026:SF20">
    <property type="entry name" value="OUTER MEMBRANE PROTEIN TOLC"/>
    <property type="match status" value="1"/>
</dbReference>
<feature type="coiled-coil region" evidence="7">
    <location>
        <begin position="404"/>
        <end position="431"/>
    </location>
</feature>
<dbReference type="PANTHER" id="PTHR30026">
    <property type="entry name" value="OUTER MEMBRANE PROTEIN TOLC"/>
    <property type="match status" value="1"/>
</dbReference>
<keyword evidence="6" id="KW-0998">Cell outer membrane</keyword>
<reference evidence="8" key="1">
    <citation type="submission" date="2019-08" db="EMBL/GenBank/DDBJ databases">
        <authorList>
            <person name="Kucharzyk K."/>
            <person name="Murdoch R.W."/>
            <person name="Higgins S."/>
            <person name="Loffler F."/>
        </authorList>
    </citation>
    <scope>NUCLEOTIDE SEQUENCE</scope>
</reference>
<dbReference type="GO" id="GO:0015562">
    <property type="term" value="F:efflux transmembrane transporter activity"/>
    <property type="evidence" value="ECO:0007669"/>
    <property type="project" value="InterPro"/>
</dbReference>
<evidence type="ECO:0000256" key="5">
    <source>
        <dbReference type="ARBA" id="ARBA00023136"/>
    </source>
</evidence>
<keyword evidence="2" id="KW-0813">Transport</keyword>
<gene>
    <name evidence="8" type="ORF">SDC9_33757</name>
</gene>
<evidence type="ECO:0000256" key="2">
    <source>
        <dbReference type="ARBA" id="ARBA00022448"/>
    </source>
</evidence>
<dbReference type="SUPFAM" id="SSF56954">
    <property type="entry name" value="Outer membrane efflux proteins (OEP)"/>
    <property type="match status" value="1"/>
</dbReference>
<dbReference type="InterPro" id="IPR051906">
    <property type="entry name" value="TolC-like"/>
</dbReference>
<sequence>MKNKIIKYSLMLIALWFSSVTIYASETDSLTYYLRMAAQNNPQVKAAFAGYKASLERIPQAGAYADPELEIGYFLEPMETLMGKQKADLTLMQMFPWFGTQKAARTEAAEMARMKYEEFRDSRNNLYYSVKSQWYQLCNLNEQYKNTAANIELLKQLEQLAIRRFSAPGSPVGITVRQPVVSAGQNVSAASSGMSGMSGMGTSSNIGTSTTQPVSGGNMAPMASMGSNGATGGLSDVLRIQLEISELENALQTIQSNRIAAEAAFNALLNRNQQLPVAVPDTLIQSSYMYTDQAVTDSLFSNPMLSMIDAEKRAYKAKAEMDKKMSYPMFGIGLQYSILGKTSSGSSDMNTMNTAVPMNSMNGKDMIMPMVKISIPIFRKKYNAQQRESAYYRQASELKYADMLNVMISDYSALKQQLEEASRKITLYEKQYQLSLSTYHLITREFSAGSATLTDVIGVERQLLDYRLKKSEAVADYNTRVAGIEKLIARSLE</sequence>
<dbReference type="GO" id="GO:0015288">
    <property type="term" value="F:porin activity"/>
    <property type="evidence" value="ECO:0007669"/>
    <property type="project" value="TreeGrafter"/>
</dbReference>
<evidence type="ECO:0000256" key="7">
    <source>
        <dbReference type="SAM" id="Coils"/>
    </source>
</evidence>
<dbReference type="InterPro" id="IPR003423">
    <property type="entry name" value="OMP_efflux"/>
</dbReference>
<keyword evidence="3" id="KW-1134">Transmembrane beta strand</keyword>
<evidence type="ECO:0000256" key="6">
    <source>
        <dbReference type="ARBA" id="ARBA00023237"/>
    </source>
</evidence>
<dbReference type="GO" id="GO:0009279">
    <property type="term" value="C:cell outer membrane"/>
    <property type="evidence" value="ECO:0007669"/>
    <property type="project" value="UniProtKB-SubCell"/>
</dbReference>
<evidence type="ECO:0008006" key="9">
    <source>
        <dbReference type="Google" id="ProtNLM"/>
    </source>
</evidence>
<protein>
    <recommendedName>
        <fullName evidence="9">Transporter</fullName>
    </recommendedName>
</protein>
<proteinExistence type="predicted"/>
<name>A0A644V956_9ZZZZ</name>
<evidence type="ECO:0000256" key="4">
    <source>
        <dbReference type="ARBA" id="ARBA00022692"/>
    </source>
</evidence>
<dbReference type="Gene3D" id="1.20.1600.10">
    <property type="entry name" value="Outer membrane efflux proteins (OEP)"/>
    <property type="match status" value="2"/>
</dbReference>
<keyword evidence="5" id="KW-0472">Membrane</keyword>
<evidence type="ECO:0000256" key="3">
    <source>
        <dbReference type="ARBA" id="ARBA00022452"/>
    </source>
</evidence>
<feature type="coiled-coil region" evidence="7">
    <location>
        <begin position="237"/>
        <end position="264"/>
    </location>
</feature>
<evidence type="ECO:0000313" key="8">
    <source>
        <dbReference type="EMBL" id="MPL87747.1"/>
    </source>
</evidence>
<keyword evidence="7" id="KW-0175">Coiled coil</keyword>